<comment type="caution">
    <text evidence="1">The sequence shown here is derived from an EMBL/GenBank/DDBJ whole genome shotgun (WGS) entry which is preliminary data.</text>
</comment>
<evidence type="ECO:0000313" key="2">
    <source>
        <dbReference type="Proteomes" id="UP000635606"/>
    </source>
</evidence>
<keyword evidence="2" id="KW-1185">Reference proteome</keyword>
<organism evidence="1 2">
    <name type="scientific">Virgisporangium ochraceum</name>
    <dbReference type="NCBI Taxonomy" id="65505"/>
    <lineage>
        <taxon>Bacteria</taxon>
        <taxon>Bacillati</taxon>
        <taxon>Actinomycetota</taxon>
        <taxon>Actinomycetes</taxon>
        <taxon>Micromonosporales</taxon>
        <taxon>Micromonosporaceae</taxon>
        <taxon>Virgisporangium</taxon>
    </lineage>
</organism>
<reference evidence="1" key="1">
    <citation type="submission" date="2021-01" db="EMBL/GenBank/DDBJ databases">
        <title>Whole genome shotgun sequence of Virgisporangium ochraceum NBRC 16418.</title>
        <authorList>
            <person name="Komaki H."/>
            <person name="Tamura T."/>
        </authorList>
    </citation>
    <scope>NUCLEOTIDE SEQUENCE</scope>
    <source>
        <strain evidence="1">NBRC 16418</strain>
    </source>
</reference>
<dbReference type="AlphaFoldDB" id="A0A8J4E907"/>
<sequence>MTAAVDRWAALPGPRKLLTAARHLLQERRSGPGVTVRVDLALGRLRAALGRAGDDLLDLLTRTGGPVEDVRARRGAARPDSRPVRWIRSPGTYEHHSPLMMFVRAR</sequence>
<dbReference type="RefSeq" id="WP_239160040.1">
    <property type="nucleotide sequence ID" value="NZ_BOPH01000020.1"/>
</dbReference>
<proteinExistence type="predicted"/>
<dbReference type="Proteomes" id="UP000635606">
    <property type="component" value="Unassembled WGS sequence"/>
</dbReference>
<name>A0A8J4E907_9ACTN</name>
<protein>
    <submittedName>
        <fullName evidence="1">Uncharacterized protein</fullName>
    </submittedName>
</protein>
<gene>
    <name evidence="1" type="ORF">Voc01_016170</name>
</gene>
<accession>A0A8J4E907</accession>
<dbReference type="EMBL" id="BOPH01000020">
    <property type="protein sequence ID" value="GIJ66700.1"/>
    <property type="molecule type" value="Genomic_DNA"/>
</dbReference>
<evidence type="ECO:0000313" key="1">
    <source>
        <dbReference type="EMBL" id="GIJ66700.1"/>
    </source>
</evidence>